<dbReference type="GO" id="GO:0006260">
    <property type="term" value="P:DNA replication"/>
    <property type="evidence" value="ECO:0007669"/>
    <property type="project" value="UniProtKB-KW"/>
</dbReference>
<protein>
    <submittedName>
        <fullName evidence="3">Replication protein</fullName>
    </submittedName>
</protein>
<sequence>MLLFTYHIRLTTEMTTQEEYLTYYGKDKSKWDWHKDSSEKISFFYATSINENHRKYNERMSKCAEILRFIHVGNNPDIGDIEFKLAHAQFCRVRLCPICQWRRSMAWRARFFQNLPELLSRHKNLSFIFLTLTVKNCEIHNLSENLKWMNSAWNKMRIRKEFKVAIKGFIRSTEVTKSGNLAHPHFHTILAVNKRYLSKGEKYISQSKWVEMWQSCLGVDYLPVVDVRKLRSNGFEIESRAIIETLKYTTKVGDLLDDKEWFLELTDQLFRKRFISTGGVFKNILKEDVDNNEMLLLDDETSLMEREDMENQYKSSLFFAFDRYARKYRKIKNPYTG</sequence>
<dbReference type="Pfam" id="PF01446">
    <property type="entry name" value="Rep_1"/>
    <property type="match status" value="1"/>
</dbReference>
<proteinExistence type="inferred from homology"/>
<evidence type="ECO:0000256" key="2">
    <source>
        <dbReference type="ARBA" id="ARBA00022705"/>
    </source>
</evidence>
<comment type="similarity">
    <text evidence="1">Belongs to the Gram-positive plasmids replication protein type 1 family.</text>
</comment>
<accession>A0A502LJ60</accession>
<organism evidence="3 4">
    <name type="scientific">Haemophilus haemolyticus</name>
    <dbReference type="NCBI Taxonomy" id="726"/>
    <lineage>
        <taxon>Bacteria</taxon>
        <taxon>Pseudomonadati</taxon>
        <taxon>Pseudomonadota</taxon>
        <taxon>Gammaproteobacteria</taxon>
        <taxon>Pasteurellales</taxon>
        <taxon>Pasteurellaceae</taxon>
        <taxon>Haemophilus</taxon>
    </lineage>
</organism>
<dbReference type="Proteomes" id="UP000316888">
    <property type="component" value="Unassembled WGS sequence"/>
</dbReference>
<keyword evidence="2" id="KW-0235">DNA replication</keyword>
<evidence type="ECO:0000313" key="4">
    <source>
        <dbReference type="Proteomes" id="UP000316888"/>
    </source>
</evidence>
<gene>
    <name evidence="3" type="ORF">EUX48_05315</name>
</gene>
<dbReference type="AlphaFoldDB" id="A0A502LJ60"/>
<evidence type="ECO:0000256" key="1">
    <source>
        <dbReference type="ARBA" id="ARBA00008909"/>
    </source>
</evidence>
<dbReference type="InterPro" id="IPR000989">
    <property type="entry name" value="Rep"/>
</dbReference>
<reference evidence="3 4" key="1">
    <citation type="submission" date="2019-01" db="EMBL/GenBank/DDBJ databases">
        <title>Comparative genomic analysis identifies haemin-independent Haemophilus haemolyticus: a formal re-classification of Haemophilus intermedius.</title>
        <authorList>
            <person name="Harris T.M."/>
            <person name="Price E.P."/>
            <person name="Sarovich D.S."/>
            <person name="Norskov-Lauritsen N."/>
            <person name="Beissbarth J."/>
            <person name="Chang A.B."/>
            <person name="Smith-Vaughan H.C."/>
        </authorList>
    </citation>
    <scope>NUCLEOTIDE SEQUENCE [LARGE SCALE GENOMIC DNA]</scope>
    <source>
        <strain evidence="3 4">60824 B Hi-4</strain>
    </source>
</reference>
<evidence type="ECO:0000313" key="3">
    <source>
        <dbReference type="EMBL" id="TPH22934.1"/>
    </source>
</evidence>
<comment type="caution">
    <text evidence="3">The sequence shown here is derived from an EMBL/GenBank/DDBJ whole genome shotgun (WGS) entry which is preliminary data.</text>
</comment>
<dbReference type="GO" id="GO:0003677">
    <property type="term" value="F:DNA binding"/>
    <property type="evidence" value="ECO:0007669"/>
    <property type="project" value="InterPro"/>
</dbReference>
<dbReference type="EMBL" id="SDPB01000014">
    <property type="protein sequence ID" value="TPH22934.1"/>
    <property type="molecule type" value="Genomic_DNA"/>
</dbReference>
<name>A0A502LJ60_HAEHA</name>